<evidence type="ECO:0000313" key="9">
    <source>
        <dbReference type="EMBL" id="PWK59933.1"/>
    </source>
</evidence>
<dbReference type="RefSeq" id="WP_109669066.1">
    <property type="nucleotide sequence ID" value="NZ_QGGW01000006.1"/>
</dbReference>
<feature type="transmembrane region" description="Helical" evidence="7">
    <location>
        <begin position="6"/>
        <end position="27"/>
    </location>
</feature>
<feature type="domain" description="Cytochrome C biogenesis protein transmembrane" evidence="8">
    <location>
        <begin position="6"/>
        <end position="207"/>
    </location>
</feature>
<keyword evidence="10" id="KW-1185">Reference proteome</keyword>
<evidence type="ECO:0000256" key="5">
    <source>
        <dbReference type="ARBA" id="ARBA00022989"/>
    </source>
</evidence>
<dbReference type="GO" id="GO:0016020">
    <property type="term" value="C:membrane"/>
    <property type="evidence" value="ECO:0007669"/>
    <property type="project" value="UniProtKB-SubCell"/>
</dbReference>
<dbReference type="InterPro" id="IPR003834">
    <property type="entry name" value="Cyt_c_assmbl_TM_dom"/>
</dbReference>
<evidence type="ECO:0000256" key="1">
    <source>
        <dbReference type="ARBA" id="ARBA00004141"/>
    </source>
</evidence>
<dbReference type="PANTHER" id="PTHR31272">
    <property type="entry name" value="CYTOCHROME C-TYPE BIOGENESIS PROTEIN HI_1454-RELATED"/>
    <property type="match status" value="1"/>
</dbReference>
<organism evidence="9 10">
    <name type="scientific">Roseicyclus mahoneyensis</name>
    <dbReference type="NCBI Taxonomy" id="164332"/>
    <lineage>
        <taxon>Bacteria</taxon>
        <taxon>Pseudomonadati</taxon>
        <taxon>Pseudomonadota</taxon>
        <taxon>Alphaproteobacteria</taxon>
        <taxon>Rhodobacterales</taxon>
        <taxon>Roseobacteraceae</taxon>
        <taxon>Roseicyclus</taxon>
    </lineage>
</organism>
<evidence type="ECO:0000313" key="10">
    <source>
        <dbReference type="Proteomes" id="UP000245708"/>
    </source>
</evidence>
<evidence type="ECO:0000256" key="3">
    <source>
        <dbReference type="ARBA" id="ARBA00022692"/>
    </source>
</evidence>
<dbReference type="OrthoDB" id="9811352at2"/>
<feature type="transmembrane region" description="Helical" evidence="7">
    <location>
        <begin position="155"/>
        <end position="177"/>
    </location>
</feature>
<comment type="subcellular location">
    <subcellularLocation>
        <location evidence="1">Membrane</location>
        <topology evidence="1">Multi-pass membrane protein</topology>
    </subcellularLocation>
</comment>
<dbReference type="InterPro" id="IPR051790">
    <property type="entry name" value="Cytochrome_c-biogenesis_DsbD"/>
</dbReference>
<keyword evidence="5 7" id="KW-1133">Transmembrane helix</keyword>
<comment type="similarity">
    <text evidence="2">Belongs to the DsbD family.</text>
</comment>
<name>A0A316GXW5_9RHOB</name>
<feature type="transmembrane region" description="Helical" evidence="7">
    <location>
        <begin position="69"/>
        <end position="87"/>
    </location>
</feature>
<evidence type="ECO:0000259" key="8">
    <source>
        <dbReference type="Pfam" id="PF02683"/>
    </source>
</evidence>
<comment type="caution">
    <text evidence="9">The sequence shown here is derived from an EMBL/GenBank/DDBJ whole genome shotgun (WGS) entry which is preliminary data.</text>
</comment>
<feature type="transmembrane region" description="Helical" evidence="7">
    <location>
        <begin position="121"/>
        <end position="143"/>
    </location>
</feature>
<reference evidence="9 10" key="1">
    <citation type="submission" date="2018-05" db="EMBL/GenBank/DDBJ databases">
        <title>Genomic Encyclopedia of Type Strains, Phase IV (KMG-IV): sequencing the most valuable type-strain genomes for metagenomic binning, comparative biology and taxonomic classification.</title>
        <authorList>
            <person name="Goeker M."/>
        </authorList>
    </citation>
    <scope>NUCLEOTIDE SEQUENCE [LARGE SCALE GENOMIC DNA]</scope>
    <source>
        <strain evidence="9 10">DSM 16097</strain>
    </source>
</reference>
<feature type="transmembrane region" description="Helical" evidence="7">
    <location>
        <begin position="198"/>
        <end position="215"/>
    </location>
</feature>
<dbReference type="Pfam" id="PF02683">
    <property type="entry name" value="DsbD_TM"/>
    <property type="match status" value="1"/>
</dbReference>
<accession>A0A316GXW5</accession>
<sequence length="237" mass="24713">MDIILAYAAGLLTLINPCVLPILPIVLAGALQASRFGPLALAAGMGLAFVTLGFGVIAAGHLVGLTEETVARAGAVLMIGFGLVLLVPQAQARFALATSGVAARADTGMNELPRDGWQGQFLGGLLLGAVWSPCVGPTLGGAISLASQGEDLLRAFAIMAGFALGIGTVVVALGYGARGLMQRHMGRLRRFAQSSRPVLGAVFVFVGFAILMRWHQMAEIWLLDRLPIWLQDLSVAL</sequence>
<keyword evidence="6 7" id="KW-0472">Membrane</keyword>
<dbReference type="GO" id="GO:0017004">
    <property type="term" value="P:cytochrome complex assembly"/>
    <property type="evidence" value="ECO:0007669"/>
    <property type="project" value="UniProtKB-KW"/>
</dbReference>
<feature type="transmembrane region" description="Helical" evidence="7">
    <location>
        <begin position="39"/>
        <end position="63"/>
    </location>
</feature>
<keyword evidence="3 7" id="KW-0812">Transmembrane</keyword>
<keyword evidence="4" id="KW-0201">Cytochrome c-type biogenesis</keyword>
<evidence type="ECO:0000256" key="6">
    <source>
        <dbReference type="ARBA" id="ARBA00023136"/>
    </source>
</evidence>
<gene>
    <name evidence="9" type="ORF">C7455_106221</name>
</gene>
<evidence type="ECO:0000256" key="2">
    <source>
        <dbReference type="ARBA" id="ARBA00006143"/>
    </source>
</evidence>
<proteinExistence type="inferred from homology"/>
<evidence type="ECO:0000256" key="7">
    <source>
        <dbReference type="SAM" id="Phobius"/>
    </source>
</evidence>
<protein>
    <submittedName>
        <fullName evidence="9">Cytochrome c biogenesis protein CcdA</fullName>
    </submittedName>
</protein>
<dbReference type="EMBL" id="QGGW01000006">
    <property type="protein sequence ID" value="PWK59933.1"/>
    <property type="molecule type" value="Genomic_DNA"/>
</dbReference>
<dbReference type="PANTHER" id="PTHR31272:SF9">
    <property type="entry name" value="BLL1027 PROTEIN"/>
    <property type="match status" value="1"/>
</dbReference>
<dbReference type="Proteomes" id="UP000245708">
    <property type="component" value="Unassembled WGS sequence"/>
</dbReference>
<evidence type="ECO:0000256" key="4">
    <source>
        <dbReference type="ARBA" id="ARBA00022748"/>
    </source>
</evidence>
<dbReference type="AlphaFoldDB" id="A0A316GXW5"/>